<evidence type="ECO:0000256" key="6">
    <source>
        <dbReference type="SAM" id="MobiDB-lite"/>
    </source>
</evidence>
<keyword evidence="8" id="KW-1185">Reference proteome</keyword>
<evidence type="ECO:0000256" key="5">
    <source>
        <dbReference type="ARBA" id="ARBA00023136"/>
    </source>
</evidence>
<protein>
    <submittedName>
        <fullName evidence="9 10">Protein SPEC3-like</fullName>
    </submittedName>
</protein>
<keyword evidence="3 7" id="KW-0812">Transmembrane</keyword>
<keyword evidence="4 7" id="KW-1133">Transmembrane helix</keyword>
<evidence type="ECO:0000256" key="3">
    <source>
        <dbReference type="ARBA" id="ARBA00022692"/>
    </source>
</evidence>
<dbReference type="GO" id="GO:0016020">
    <property type="term" value="C:membrane"/>
    <property type="evidence" value="ECO:0007669"/>
    <property type="project" value="UniProtKB-SubCell"/>
</dbReference>
<dbReference type="Proteomes" id="UP000515135">
    <property type="component" value="Unplaced"/>
</dbReference>
<evidence type="ECO:0000256" key="2">
    <source>
        <dbReference type="ARBA" id="ARBA00006843"/>
    </source>
</evidence>
<feature type="compositionally biased region" description="Low complexity" evidence="6">
    <location>
        <begin position="20"/>
        <end position="51"/>
    </location>
</feature>
<dbReference type="PANTHER" id="PTHR14948">
    <property type="entry name" value="NG5"/>
    <property type="match status" value="1"/>
</dbReference>
<feature type="region of interest" description="Disordered" evidence="6">
    <location>
        <begin position="1"/>
        <end position="51"/>
    </location>
</feature>
<accession>A0A6P4Y8S3</accession>
<evidence type="ECO:0000313" key="8">
    <source>
        <dbReference type="Proteomes" id="UP000515135"/>
    </source>
</evidence>
<gene>
    <name evidence="9 10" type="primary">LOC109467382</name>
</gene>
<proteinExistence type="inferred from homology"/>
<feature type="transmembrane region" description="Helical" evidence="7">
    <location>
        <begin position="141"/>
        <end position="170"/>
    </location>
</feature>
<dbReference type="Pfam" id="PF04505">
    <property type="entry name" value="CD225"/>
    <property type="match status" value="1"/>
</dbReference>
<dbReference type="InterPro" id="IPR007593">
    <property type="entry name" value="CD225/Dispanin_fam"/>
</dbReference>
<feature type="transmembrane region" description="Helical" evidence="7">
    <location>
        <begin position="91"/>
        <end position="112"/>
    </location>
</feature>
<evidence type="ECO:0000313" key="9">
    <source>
        <dbReference type="RefSeq" id="XP_019620882.1"/>
    </source>
</evidence>
<comment type="subcellular location">
    <subcellularLocation>
        <location evidence="1">Membrane</location>
    </subcellularLocation>
</comment>
<dbReference type="PANTHER" id="PTHR14948:SF44">
    <property type="entry name" value="PROLINE-RICH TRANSMEMBRANE PROTEIN 1-LIKE"/>
    <property type="match status" value="1"/>
</dbReference>
<evidence type="ECO:0000313" key="10">
    <source>
        <dbReference type="RefSeq" id="XP_019620883.1"/>
    </source>
</evidence>
<reference evidence="9 10" key="1">
    <citation type="submission" date="2025-04" db="UniProtKB">
        <authorList>
            <consortium name="RefSeq"/>
        </authorList>
    </citation>
    <scope>IDENTIFICATION</scope>
    <source>
        <tissue evidence="9 10">Gonad</tissue>
    </source>
</reference>
<organism evidence="8 10">
    <name type="scientific">Branchiostoma belcheri</name>
    <name type="common">Amphioxus</name>
    <dbReference type="NCBI Taxonomy" id="7741"/>
    <lineage>
        <taxon>Eukaryota</taxon>
        <taxon>Metazoa</taxon>
        <taxon>Chordata</taxon>
        <taxon>Cephalochordata</taxon>
        <taxon>Leptocardii</taxon>
        <taxon>Amphioxiformes</taxon>
        <taxon>Branchiostomatidae</taxon>
        <taxon>Branchiostoma</taxon>
    </lineage>
</organism>
<dbReference type="InterPro" id="IPR051423">
    <property type="entry name" value="CD225/Dispanin"/>
</dbReference>
<evidence type="ECO:0000256" key="1">
    <source>
        <dbReference type="ARBA" id="ARBA00004370"/>
    </source>
</evidence>
<dbReference type="OrthoDB" id="6083617at2759"/>
<evidence type="ECO:0000256" key="4">
    <source>
        <dbReference type="ARBA" id="ARBA00022989"/>
    </source>
</evidence>
<sequence length="171" mass="18614">MADAGASYPPPAYTDKGGEQQPQQPQQQGYGFQPQQYGQYPPQQGQYPPQQGQYLAQAGYPAQGGYVHMGTTVAVTGQPTMMMVQSRANDYMGLSIFTLLCCCLPLGIAAIVSSCETQDANNAGDINRAQSASNRAKLLNYWALGLGIFFWVIGVILIILYFVLFASIWWG</sequence>
<evidence type="ECO:0000256" key="7">
    <source>
        <dbReference type="SAM" id="Phobius"/>
    </source>
</evidence>
<name>A0A6P4Y8S3_BRABE</name>
<comment type="similarity">
    <text evidence="2">Belongs to the CD225/Dispanin family.</text>
</comment>
<keyword evidence="5 7" id="KW-0472">Membrane</keyword>
<dbReference type="RefSeq" id="XP_019620883.1">
    <property type="nucleotide sequence ID" value="XM_019765324.1"/>
</dbReference>
<dbReference type="GeneID" id="109467382"/>
<dbReference type="AlphaFoldDB" id="A0A6P4Y8S3"/>
<dbReference type="RefSeq" id="XP_019620882.1">
    <property type="nucleotide sequence ID" value="XM_019765323.1"/>
</dbReference>
<dbReference type="KEGG" id="bbel:109467382"/>